<dbReference type="InParanoid" id="A0A5J5FA59"/>
<keyword evidence="2 5" id="KW-0963">Cytoplasm</keyword>
<dbReference type="EC" id="2.1.1.-" evidence="5"/>
<comment type="similarity">
    <text evidence="5">Belongs to the class I-like SAM-binding methyltransferase superfamily. EFM5 family.</text>
</comment>
<dbReference type="GO" id="GO:0005737">
    <property type="term" value="C:cytoplasm"/>
    <property type="evidence" value="ECO:0007669"/>
    <property type="project" value="UniProtKB-SubCell"/>
</dbReference>
<name>A0A5J5FA59_9PEZI</name>
<evidence type="ECO:0000256" key="3">
    <source>
        <dbReference type="ARBA" id="ARBA00022603"/>
    </source>
</evidence>
<comment type="caution">
    <text evidence="6">The sequence shown here is derived from an EMBL/GenBank/DDBJ whole genome shotgun (WGS) entry which is preliminary data.</text>
</comment>
<evidence type="ECO:0000313" key="7">
    <source>
        <dbReference type="Proteomes" id="UP000326924"/>
    </source>
</evidence>
<keyword evidence="3 5" id="KW-0489">Methyltransferase</keyword>
<organism evidence="6 7">
    <name type="scientific">Sphaerosporella brunnea</name>
    <dbReference type="NCBI Taxonomy" id="1250544"/>
    <lineage>
        <taxon>Eukaryota</taxon>
        <taxon>Fungi</taxon>
        <taxon>Dikarya</taxon>
        <taxon>Ascomycota</taxon>
        <taxon>Pezizomycotina</taxon>
        <taxon>Pezizomycetes</taxon>
        <taxon>Pezizales</taxon>
        <taxon>Pyronemataceae</taxon>
        <taxon>Sphaerosporella</taxon>
    </lineage>
</organism>
<sequence length="254" mass="28282">MTSSPLSPSPHLNPPLTQHRLAPSTLLALSQFLEEQDQQTARFESLRRAASDAHASRSFSMADFSEDWQQSQFWYSSTTSATLAAALLHGLAENAVVALVSAPSVYVTIREWRRVGDARVPKGLKLRLLEFDKRFDVFADEFVLYDFKQPVGGGGVGELKGAVDAVLVDPPFLSPECQTKTALTVRYLLKPDAANTRVMVCTGERMLELILKLYRANNVAETTLEVEHTKGLSNEFRCYANFESAAWRLLEGER</sequence>
<dbReference type="HAMAP" id="MF_03187">
    <property type="entry name" value="Methyltr_EFM5"/>
    <property type="match status" value="1"/>
</dbReference>
<reference evidence="6 7" key="1">
    <citation type="submission" date="2019-09" db="EMBL/GenBank/DDBJ databases">
        <title>Draft genome of the ectomycorrhizal ascomycete Sphaerosporella brunnea.</title>
        <authorList>
            <consortium name="DOE Joint Genome Institute"/>
            <person name="Benucci G.M."/>
            <person name="Marozzi G."/>
            <person name="Antonielli L."/>
            <person name="Sanchez S."/>
            <person name="Marco P."/>
            <person name="Wang X."/>
            <person name="Falini L.B."/>
            <person name="Barry K."/>
            <person name="Haridas S."/>
            <person name="Lipzen A."/>
            <person name="Labutti K."/>
            <person name="Grigoriev I.V."/>
            <person name="Murat C."/>
            <person name="Martin F."/>
            <person name="Albertini E."/>
            <person name="Donnini D."/>
            <person name="Bonito G."/>
        </authorList>
    </citation>
    <scope>NUCLEOTIDE SEQUENCE [LARGE SCALE GENOMIC DNA]</scope>
    <source>
        <strain evidence="6 7">Sb_GMNB300</strain>
    </source>
</reference>
<dbReference type="GO" id="GO:0032259">
    <property type="term" value="P:methylation"/>
    <property type="evidence" value="ECO:0007669"/>
    <property type="project" value="UniProtKB-KW"/>
</dbReference>
<evidence type="ECO:0000256" key="5">
    <source>
        <dbReference type="HAMAP-Rule" id="MF_03187"/>
    </source>
</evidence>
<comment type="function">
    <text evidence="5">S-adenosyl-L-methionine-dependent protein-lysine N-methyltransferase that trimethylates elongation factor 1-alpha at 'Lys-79'.</text>
</comment>
<dbReference type="InterPro" id="IPR041370">
    <property type="entry name" value="Mlase_EEF1AKMT1/ZCCHC4"/>
</dbReference>
<proteinExistence type="inferred from homology"/>
<dbReference type="AlphaFoldDB" id="A0A5J5FA59"/>
<evidence type="ECO:0000256" key="1">
    <source>
        <dbReference type="ARBA" id="ARBA00004496"/>
    </source>
</evidence>
<dbReference type="GO" id="GO:0016279">
    <property type="term" value="F:protein-lysine N-methyltransferase activity"/>
    <property type="evidence" value="ECO:0007669"/>
    <property type="project" value="UniProtKB-UniRule"/>
</dbReference>
<dbReference type="PANTHER" id="PTHR13200:SF0">
    <property type="entry name" value="EEF1A LYSINE METHYLTRANSFERASE 1"/>
    <property type="match status" value="1"/>
</dbReference>
<evidence type="ECO:0000256" key="4">
    <source>
        <dbReference type="ARBA" id="ARBA00022679"/>
    </source>
</evidence>
<dbReference type="PANTHER" id="PTHR13200">
    <property type="entry name" value="EEF1A LYSINE METHYLTRANSFERASE 1"/>
    <property type="match status" value="1"/>
</dbReference>
<dbReference type="Proteomes" id="UP000326924">
    <property type="component" value="Unassembled WGS sequence"/>
</dbReference>
<dbReference type="FunCoup" id="A0A5J5FA59">
    <property type="interactions" value="316"/>
</dbReference>
<accession>A0A5J5FA59</accession>
<dbReference type="Pfam" id="PF10237">
    <property type="entry name" value="N6-adenineMlase"/>
    <property type="match status" value="1"/>
</dbReference>
<keyword evidence="4 5" id="KW-0808">Transferase</keyword>
<evidence type="ECO:0000256" key="2">
    <source>
        <dbReference type="ARBA" id="ARBA00022490"/>
    </source>
</evidence>
<dbReference type="InterPro" id="IPR019369">
    <property type="entry name" value="Efm5/EEF1AKMT1"/>
</dbReference>
<protein>
    <recommendedName>
        <fullName evidence="5">Protein-lysine N-methyltransferase EFM5</fullName>
        <ecNumber evidence="5">2.1.1.-</ecNumber>
    </recommendedName>
    <alternativeName>
        <fullName evidence="5">Elongation factor methyltransferase 5</fullName>
    </alternativeName>
</protein>
<comment type="subcellular location">
    <subcellularLocation>
        <location evidence="1 5">Cytoplasm</location>
    </subcellularLocation>
</comment>
<evidence type="ECO:0000313" key="6">
    <source>
        <dbReference type="EMBL" id="KAA8913920.1"/>
    </source>
</evidence>
<dbReference type="EMBL" id="VXIS01000011">
    <property type="protein sequence ID" value="KAA8913920.1"/>
    <property type="molecule type" value="Genomic_DNA"/>
</dbReference>
<gene>
    <name evidence="5" type="primary">EFM5</name>
    <name evidence="6" type="ORF">FN846DRAFT_771592</name>
</gene>
<dbReference type="OrthoDB" id="206354at2759"/>
<keyword evidence="7" id="KW-1185">Reference proteome</keyword>